<dbReference type="PANTHER" id="PTHR43266:SF10">
    <property type="entry name" value="BACILYSIN EXPORTER BACE-RELATED"/>
    <property type="match status" value="1"/>
</dbReference>
<keyword evidence="6 7" id="KW-0472">Membrane</keyword>
<evidence type="ECO:0000259" key="8">
    <source>
        <dbReference type="PROSITE" id="PS50850"/>
    </source>
</evidence>
<dbReference type="InterPro" id="IPR020846">
    <property type="entry name" value="MFS_dom"/>
</dbReference>
<dbReference type="RefSeq" id="WP_057910958.1">
    <property type="nucleotide sequence ID" value="NZ_AZGK01000003.1"/>
</dbReference>
<dbReference type="Proteomes" id="UP000051957">
    <property type="component" value="Unassembled WGS sequence"/>
</dbReference>
<evidence type="ECO:0000256" key="5">
    <source>
        <dbReference type="ARBA" id="ARBA00022989"/>
    </source>
</evidence>
<dbReference type="PATRIC" id="fig|1423784.4.peg.1515"/>
<evidence type="ECO:0000313" key="10">
    <source>
        <dbReference type="Proteomes" id="UP000051957"/>
    </source>
</evidence>
<keyword evidence="2" id="KW-0813">Transport</keyword>
<evidence type="ECO:0000256" key="6">
    <source>
        <dbReference type="ARBA" id="ARBA00023136"/>
    </source>
</evidence>
<dbReference type="GO" id="GO:0005886">
    <property type="term" value="C:plasma membrane"/>
    <property type="evidence" value="ECO:0007669"/>
    <property type="project" value="UniProtKB-SubCell"/>
</dbReference>
<evidence type="ECO:0000256" key="2">
    <source>
        <dbReference type="ARBA" id="ARBA00022448"/>
    </source>
</evidence>
<evidence type="ECO:0000256" key="4">
    <source>
        <dbReference type="ARBA" id="ARBA00022692"/>
    </source>
</evidence>
<feature type="transmembrane region" description="Helical" evidence="7">
    <location>
        <begin position="349"/>
        <end position="368"/>
    </location>
</feature>
<dbReference type="PROSITE" id="PS50850">
    <property type="entry name" value="MFS"/>
    <property type="match status" value="1"/>
</dbReference>
<feature type="transmembrane region" description="Helical" evidence="7">
    <location>
        <begin position="221"/>
        <end position="242"/>
    </location>
</feature>
<evidence type="ECO:0000256" key="7">
    <source>
        <dbReference type="SAM" id="Phobius"/>
    </source>
</evidence>
<feature type="domain" description="Major facilitator superfamily (MFS) profile" evidence="8">
    <location>
        <begin position="11"/>
        <end position="403"/>
    </location>
</feature>
<sequence>MRVKQEHWRRNIYLFLVSQFLTGITSMIVQYAIIWYLTKQTGSATILSIATILGMLPMALLSPFVGPLVDRWNKKGLLIVPDVVAAMFAIVLSVSGGVFHVFPIWLIFVSLLMRSIAQTFQMPTIQSVMPTMVPDEELTKINGQLGMVQSANMMIAPALGAFLFAIIPLQFLILLDVLGAILGISILIWVQIPNNEKIDAALHMLHNTKLGLLDLMKNRGLWYITITGAVFTLLYMPAASMYPLMTMKYFQGTVGQAGFIEALYSGGMLVGGAIIGIWGNWRDRMKPVIIAFFLIGIPTGLSGLLPGNQSGFWWFAILNVIEGIATPFFNTLLMAMIQQSYPSKQLGRVLGVLNSLMSLTGPIGLIFAGPLADAIGVEMLFVIAGVGTVICGLVAIMTPLMRTYDIELQKRLEAHSK</sequence>
<dbReference type="Pfam" id="PF07690">
    <property type="entry name" value="MFS_1"/>
    <property type="match status" value="1"/>
</dbReference>
<dbReference type="SUPFAM" id="SSF103473">
    <property type="entry name" value="MFS general substrate transporter"/>
    <property type="match status" value="1"/>
</dbReference>
<dbReference type="GO" id="GO:0022857">
    <property type="term" value="F:transmembrane transporter activity"/>
    <property type="evidence" value="ECO:0007669"/>
    <property type="project" value="InterPro"/>
</dbReference>
<gene>
    <name evidence="9" type="ORF">FC51_GL001482</name>
</gene>
<dbReference type="EMBL" id="AZGK01000003">
    <property type="protein sequence ID" value="KRM47050.1"/>
    <property type="molecule type" value="Genomic_DNA"/>
</dbReference>
<comment type="subcellular location">
    <subcellularLocation>
        <location evidence="1">Cell membrane</location>
        <topology evidence="1">Multi-pass membrane protein</topology>
    </subcellularLocation>
</comment>
<reference evidence="9 10" key="1">
    <citation type="journal article" date="2015" name="Genome Announc.">
        <title>Expanding the biotechnology potential of lactobacilli through comparative genomics of 213 strains and associated genera.</title>
        <authorList>
            <person name="Sun Z."/>
            <person name="Harris H.M."/>
            <person name="McCann A."/>
            <person name="Guo C."/>
            <person name="Argimon S."/>
            <person name="Zhang W."/>
            <person name="Yang X."/>
            <person name="Jeffery I.B."/>
            <person name="Cooney J.C."/>
            <person name="Kagawa T.F."/>
            <person name="Liu W."/>
            <person name="Song Y."/>
            <person name="Salvetti E."/>
            <person name="Wrobel A."/>
            <person name="Rasinkangas P."/>
            <person name="Parkhill J."/>
            <person name="Rea M.C."/>
            <person name="O'Sullivan O."/>
            <person name="Ritari J."/>
            <person name="Douillard F.P."/>
            <person name="Paul Ross R."/>
            <person name="Yang R."/>
            <person name="Briner A.E."/>
            <person name="Felis G.E."/>
            <person name="de Vos W.M."/>
            <person name="Barrangou R."/>
            <person name="Klaenhammer T.R."/>
            <person name="Caufield P.W."/>
            <person name="Cui Y."/>
            <person name="Zhang H."/>
            <person name="O'Toole P.W."/>
        </authorList>
    </citation>
    <scope>NUCLEOTIDE SEQUENCE [LARGE SCALE GENOMIC DNA]</scope>
    <source>
        <strain evidence="9 10">DSM 5707</strain>
    </source>
</reference>
<name>A0A0R1YXM6_9LACO</name>
<comment type="caution">
    <text evidence="9">The sequence shown here is derived from an EMBL/GenBank/DDBJ whole genome shotgun (WGS) entry which is preliminary data.</text>
</comment>
<feature type="transmembrane region" description="Helical" evidence="7">
    <location>
        <begin position="141"/>
        <end position="165"/>
    </location>
</feature>
<evidence type="ECO:0000256" key="3">
    <source>
        <dbReference type="ARBA" id="ARBA00022475"/>
    </source>
</evidence>
<feature type="transmembrane region" description="Helical" evidence="7">
    <location>
        <begin position="288"/>
        <end position="306"/>
    </location>
</feature>
<dbReference type="InterPro" id="IPR011701">
    <property type="entry name" value="MFS"/>
</dbReference>
<organism evidence="9 10">
    <name type="scientific">Lentilactobacillus parabuchneri DSM 5707 = NBRC 107865</name>
    <dbReference type="NCBI Taxonomy" id="1423784"/>
    <lineage>
        <taxon>Bacteria</taxon>
        <taxon>Bacillati</taxon>
        <taxon>Bacillota</taxon>
        <taxon>Bacilli</taxon>
        <taxon>Lactobacillales</taxon>
        <taxon>Lactobacillaceae</taxon>
        <taxon>Lentilactobacillus</taxon>
    </lineage>
</organism>
<dbReference type="CDD" id="cd06173">
    <property type="entry name" value="MFS_MefA_like"/>
    <property type="match status" value="1"/>
</dbReference>
<dbReference type="PANTHER" id="PTHR43266">
    <property type="entry name" value="MACROLIDE-EFFLUX PROTEIN"/>
    <property type="match status" value="1"/>
</dbReference>
<dbReference type="InterPro" id="IPR036259">
    <property type="entry name" value="MFS_trans_sf"/>
</dbReference>
<feature type="transmembrane region" description="Helical" evidence="7">
    <location>
        <begin position="12"/>
        <end position="37"/>
    </location>
</feature>
<keyword evidence="3" id="KW-1003">Cell membrane</keyword>
<keyword evidence="4 7" id="KW-0812">Transmembrane</keyword>
<feature type="transmembrane region" description="Helical" evidence="7">
    <location>
        <begin position="312"/>
        <end position="337"/>
    </location>
</feature>
<feature type="transmembrane region" description="Helical" evidence="7">
    <location>
        <begin position="262"/>
        <end position="281"/>
    </location>
</feature>
<feature type="transmembrane region" description="Helical" evidence="7">
    <location>
        <begin position="43"/>
        <end position="65"/>
    </location>
</feature>
<evidence type="ECO:0000313" key="9">
    <source>
        <dbReference type="EMBL" id="KRM47050.1"/>
    </source>
</evidence>
<feature type="transmembrane region" description="Helical" evidence="7">
    <location>
        <begin position="380"/>
        <end position="401"/>
    </location>
</feature>
<keyword evidence="5 7" id="KW-1133">Transmembrane helix</keyword>
<protein>
    <submittedName>
        <fullName evidence="9">Major facilitator superfamily protein</fullName>
    </submittedName>
</protein>
<dbReference type="Gene3D" id="1.20.1250.20">
    <property type="entry name" value="MFS general substrate transporter like domains"/>
    <property type="match status" value="1"/>
</dbReference>
<evidence type="ECO:0000256" key="1">
    <source>
        <dbReference type="ARBA" id="ARBA00004651"/>
    </source>
</evidence>
<proteinExistence type="predicted"/>
<dbReference type="AlphaFoldDB" id="A0A0R1YXM6"/>
<accession>A0A0R1YXM6</accession>